<reference evidence="4" key="2">
    <citation type="submission" date="2025-08" db="UniProtKB">
        <authorList>
            <consortium name="RefSeq"/>
        </authorList>
    </citation>
    <scope>IDENTIFICATION</scope>
    <source>
        <tissue evidence="4">Whole plant</tissue>
    </source>
</reference>
<sequence length="328" mass="38567">MNEVVQKEVLKLWQTGVTYPISDSSLVSPIQVVPKKGGITVVSNEKNELIPTRIVTGWRMCIDYRKLNEATRKDHFPLPFIDQMLERLAEHEYYCFLDGYSGYNQIVVDSKDQEITSFTSFKYLLTKKEYKPKLIRWVLLLQEFNIEIKDKNGAENKVADHLSRIPHEEGGAHQFKVNERFSDEQLMMIQESLWFADIANFKAIREFPTNINKHMRRKLLNEAKHYIWNEPYLFKKGVDGILRRCISQEKGQKVLWQCHRFAYGGHFSGERIVAKVLQCGFYWPTIFKDAKELVSRCNECQRASNLSKKNEMPQQFILELELFDVWGD</sequence>
<dbReference type="InterPro" id="IPR053134">
    <property type="entry name" value="RNA-dir_DNA_polymerase"/>
</dbReference>
<feature type="domain" description="Reverse transcriptase" evidence="1">
    <location>
        <begin position="48"/>
        <end position="126"/>
    </location>
</feature>
<evidence type="ECO:0000313" key="4">
    <source>
        <dbReference type="RefSeq" id="XP_020985708.1"/>
    </source>
</evidence>
<dbReference type="PANTHER" id="PTHR24559:SF444">
    <property type="entry name" value="REVERSE TRANSCRIPTASE DOMAIN-CONTAINING PROTEIN"/>
    <property type="match status" value="1"/>
</dbReference>
<evidence type="ECO:0000313" key="3">
    <source>
        <dbReference type="Proteomes" id="UP000515211"/>
    </source>
</evidence>
<dbReference type="Pfam" id="PF17921">
    <property type="entry name" value="Integrase_H2C2"/>
    <property type="match status" value="1"/>
</dbReference>
<evidence type="ECO:0000259" key="2">
    <source>
        <dbReference type="Pfam" id="PF17921"/>
    </source>
</evidence>
<dbReference type="KEGG" id="adu:110274772"/>
<evidence type="ECO:0000259" key="1">
    <source>
        <dbReference type="Pfam" id="PF00078"/>
    </source>
</evidence>
<dbReference type="RefSeq" id="XP_020985708.1">
    <property type="nucleotide sequence ID" value="XM_021130049.1"/>
</dbReference>
<dbReference type="Gene3D" id="1.10.340.70">
    <property type="match status" value="1"/>
</dbReference>
<dbReference type="Pfam" id="PF00078">
    <property type="entry name" value="RVT_1"/>
    <property type="match status" value="1"/>
</dbReference>
<dbReference type="InterPro" id="IPR000477">
    <property type="entry name" value="RT_dom"/>
</dbReference>
<dbReference type="SUPFAM" id="SSF56672">
    <property type="entry name" value="DNA/RNA polymerases"/>
    <property type="match status" value="1"/>
</dbReference>
<dbReference type="Gene3D" id="3.30.70.270">
    <property type="match status" value="1"/>
</dbReference>
<keyword evidence="3" id="KW-1185">Reference proteome</keyword>
<feature type="domain" description="Integrase zinc-binding" evidence="2">
    <location>
        <begin position="249"/>
        <end position="304"/>
    </location>
</feature>
<protein>
    <submittedName>
        <fullName evidence="4">Uncharacterized protein LOC110274772</fullName>
    </submittedName>
</protein>
<dbReference type="InterPro" id="IPR043502">
    <property type="entry name" value="DNA/RNA_pol_sf"/>
</dbReference>
<dbReference type="InterPro" id="IPR043128">
    <property type="entry name" value="Rev_trsase/Diguanyl_cyclase"/>
</dbReference>
<dbReference type="Proteomes" id="UP000515211">
    <property type="component" value="Chromosome 2"/>
</dbReference>
<reference evidence="3" key="1">
    <citation type="journal article" date="2016" name="Nat. Genet.">
        <title>The genome sequences of Arachis duranensis and Arachis ipaensis, the diploid ancestors of cultivated peanut.</title>
        <authorList>
            <person name="Bertioli D.J."/>
            <person name="Cannon S.B."/>
            <person name="Froenicke L."/>
            <person name="Huang G."/>
            <person name="Farmer A.D."/>
            <person name="Cannon E.K."/>
            <person name="Liu X."/>
            <person name="Gao D."/>
            <person name="Clevenger J."/>
            <person name="Dash S."/>
            <person name="Ren L."/>
            <person name="Moretzsohn M.C."/>
            <person name="Shirasawa K."/>
            <person name="Huang W."/>
            <person name="Vidigal B."/>
            <person name="Abernathy B."/>
            <person name="Chu Y."/>
            <person name="Niederhuth C.E."/>
            <person name="Umale P."/>
            <person name="Araujo A.C."/>
            <person name="Kozik A."/>
            <person name="Kim K.D."/>
            <person name="Burow M.D."/>
            <person name="Varshney R.K."/>
            <person name="Wang X."/>
            <person name="Zhang X."/>
            <person name="Barkley N."/>
            <person name="Guimaraes P.M."/>
            <person name="Isobe S."/>
            <person name="Guo B."/>
            <person name="Liao B."/>
            <person name="Stalker H.T."/>
            <person name="Schmitz R.J."/>
            <person name="Scheffler B.E."/>
            <person name="Leal-Bertioli S.C."/>
            <person name="Xun X."/>
            <person name="Jackson S.A."/>
            <person name="Michelmore R."/>
            <person name="Ozias-Akins P."/>
        </authorList>
    </citation>
    <scope>NUCLEOTIDE SEQUENCE [LARGE SCALE GENOMIC DNA]</scope>
    <source>
        <strain evidence="3">cv. V14167</strain>
    </source>
</reference>
<dbReference type="AlphaFoldDB" id="A0A6P5MS99"/>
<proteinExistence type="predicted"/>
<dbReference type="GeneID" id="110274772"/>
<name>A0A6P5MS99_ARADU</name>
<dbReference type="PANTHER" id="PTHR24559">
    <property type="entry name" value="TRANSPOSON TY3-I GAG-POL POLYPROTEIN"/>
    <property type="match status" value="1"/>
</dbReference>
<dbReference type="Gene3D" id="3.10.10.10">
    <property type="entry name" value="HIV Type 1 Reverse Transcriptase, subunit A, domain 1"/>
    <property type="match status" value="1"/>
</dbReference>
<dbReference type="CDD" id="cd01647">
    <property type="entry name" value="RT_LTR"/>
    <property type="match status" value="1"/>
</dbReference>
<dbReference type="InterPro" id="IPR041588">
    <property type="entry name" value="Integrase_H2C2"/>
</dbReference>
<gene>
    <name evidence="4" type="primary">LOC110274772</name>
</gene>
<accession>A0A6P5MS99</accession>
<organism evidence="3 4">
    <name type="scientific">Arachis duranensis</name>
    <name type="common">Wild peanut</name>
    <dbReference type="NCBI Taxonomy" id="130453"/>
    <lineage>
        <taxon>Eukaryota</taxon>
        <taxon>Viridiplantae</taxon>
        <taxon>Streptophyta</taxon>
        <taxon>Embryophyta</taxon>
        <taxon>Tracheophyta</taxon>
        <taxon>Spermatophyta</taxon>
        <taxon>Magnoliopsida</taxon>
        <taxon>eudicotyledons</taxon>
        <taxon>Gunneridae</taxon>
        <taxon>Pentapetalae</taxon>
        <taxon>rosids</taxon>
        <taxon>fabids</taxon>
        <taxon>Fabales</taxon>
        <taxon>Fabaceae</taxon>
        <taxon>Papilionoideae</taxon>
        <taxon>50 kb inversion clade</taxon>
        <taxon>dalbergioids sensu lato</taxon>
        <taxon>Dalbergieae</taxon>
        <taxon>Pterocarpus clade</taxon>
        <taxon>Arachis</taxon>
    </lineage>
</organism>